<name>A0A1V0SJU1_9VIRU</name>
<reference evidence="1" key="1">
    <citation type="journal article" date="2017" name="Science">
        <title>Giant viruses with an expanded complement of translation system components.</title>
        <authorList>
            <person name="Schulz F."/>
            <person name="Yutin N."/>
            <person name="Ivanova N.N."/>
            <person name="Ortega D.R."/>
            <person name="Lee T.K."/>
            <person name="Vierheilig J."/>
            <person name="Daims H."/>
            <person name="Horn M."/>
            <person name="Wagner M."/>
            <person name="Jensen G.J."/>
            <person name="Kyrpides N.C."/>
            <person name="Koonin E.V."/>
            <person name="Woyke T."/>
        </authorList>
    </citation>
    <scope>NUCLEOTIDE SEQUENCE</scope>
    <source>
        <strain evidence="1">KNV1</strain>
    </source>
</reference>
<accession>A0A1V0SJU1</accession>
<evidence type="ECO:0000313" key="1">
    <source>
        <dbReference type="EMBL" id="ARF11931.1"/>
    </source>
</evidence>
<sequence length="59" mass="7094">MEEMDPEYWDMPGLIESDDEEELPNHRIFRDIIFIEIDPVPINTGLRKELAGSEEIYWR</sequence>
<gene>
    <name evidence="1" type="ORF">Klosneuvirus_3_66</name>
</gene>
<organism evidence="1">
    <name type="scientific">Klosneuvirus KNV1</name>
    <dbReference type="NCBI Taxonomy" id="1977640"/>
    <lineage>
        <taxon>Viruses</taxon>
        <taxon>Varidnaviria</taxon>
        <taxon>Bamfordvirae</taxon>
        <taxon>Nucleocytoviricota</taxon>
        <taxon>Megaviricetes</taxon>
        <taxon>Imitervirales</taxon>
        <taxon>Mimiviridae</taxon>
        <taxon>Klosneuvirinae</taxon>
        <taxon>Klosneuvirus</taxon>
    </lineage>
</organism>
<dbReference type="EMBL" id="KY684110">
    <property type="protein sequence ID" value="ARF11931.1"/>
    <property type="molecule type" value="Genomic_DNA"/>
</dbReference>
<protein>
    <submittedName>
        <fullName evidence="1">Uncharacterized protein</fullName>
    </submittedName>
</protein>
<proteinExistence type="predicted"/>